<dbReference type="Pfam" id="PF00083">
    <property type="entry name" value="Sugar_tr"/>
    <property type="match status" value="1"/>
</dbReference>
<proteinExistence type="inferred from homology"/>
<dbReference type="SUPFAM" id="SSF103473">
    <property type="entry name" value="MFS general substrate transporter"/>
    <property type="match status" value="1"/>
</dbReference>
<feature type="transmembrane region" description="Helical" evidence="8">
    <location>
        <begin position="93"/>
        <end position="113"/>
    </location>
</feature>
<evidence type="ECO:0000256" key="2">
    <source>
        <dbReference type="ARBA" id="ARBA00010992"/>
    </source>
</evidence>
<evidence type="ECO:0000256" key="7">
    <source>
        <dbReference type="RuleBase" id="RU003346"/>
    </source>
</evidence>
<name>D7WBV8_9CORY</name>
<dbReference type="InterPro" id="IPR050814">
    <property type="entry name" value="Myo-inositol_Transporter"/>
</dbReference>
<accession>D7WBV8</accession>
<feature type="transmembrane region" description="Helical" evidence="8">
    <location>
        <begin position="260"/>
        <end position="284"/>
    </location>
</feature>
<feature type="transmembrane region" description="Helical" evidence="8">
    <location>
        <begin position="356"/>
        <end position="382"/>
    </location>
</feature>
<keyword evidence="6 8" id="KW-0472">Membrane</keyword>
<protein>
    <submittedName>
        <fullName evidence="10">MFS transporter, SP family</fullName>
    </submittedName>
</protein>
<feature type="transmembrane region" description="Helical" evidence="8">
    <location>
        <begin position="299"/>
        <end position="317"/>
    </location>
</feature>
<dbReference type="Gene3D" id="1.20.1250.20">
    <property type="entry name" value="MFS general substrate transporter like domains"/>
    <property type="match status" value="1"/>
</dbReference>
<dbReference type="GO" id="GO:0005886">
    <property type="term" value="C:plasma membrane"/>
    <property type="evidence" value="ECO:0007669"/>
    <property type="project" value="UniProtKB-SubCell"/>
</dbReference>
<feature type="transmembrane region" description="Helical" evidence="8">
    <location>
        <begin position="394"/>
        <end position="415"/>
    </location>
</feature>
<keyword evidence="3 7" id="KW-0813">Transport</keyword>
<dbReference type="InterPro" id="IPR020846">
    <property type="entry name" value="MFS_dom"/>
</dbReference>
<feature type="transmembrane region" description="Helical" evidence="8">
    <location>
        <begin position="119"/>
        <end position="140"/>
    </location>
</feature>
<keyword evidence="4 8" id="KW-0812">Transmembrane</keyword>
<dbReference type="GO" id="GO:0022857">
    <property type="term" value="F:transmembrane transporter activity"/>
    <property type="evidence" value="ECO:0007669"/>
    <property type="project" value="InterPro"/>
</dbReference>
<dbReference type="InterPro" id="IPR036259">
    <property type="entry name" value="MFS_trans_sf"/>
</dbReference>
<dbReference type="Proteomes" id="UP000004208">
    <property type="component" value="Unassembled WGS sequence"/>
</dbReference>
<evidence type="ECO:0000256" key="3">
    <source>
        <dbReference type="ARBA" id="ARBA00022448"/>
    </source>
</evidence>
<dbReference type="PANTHER" id="PTHR48020:SF12">
    <property type="entry name" value="PROTON MYO-INOSITOL COTRANSPORTER"/>
    <property type="match status" value="1"/>
</dbReference>
<dbReference type="eggNOG" id="COG2814">
    <property type="taxonomic scope" value="Bacteria"/>
</dbReference>
<keyword evidence="11" id="KW-1185">Reference proteome</keyword>
<evidence type="ECO:0000256" key="4">
    <source>
        <dbReference type="ARBA" id="ARBA00022692"/>
    </source>
</evidence>
<dbReference type="HOGENOM" id="CLU_001265_30_5_11"/>
<dbReference type="PANTHER" id="PTHR48020">
    <property type="entry name" value="PROTON MYO-INOSITOL COTRANSPORTER"/>
    <property type="match status" value="1"/>
</dbReference>
<evidence type="ECO:0000313" key="11">
    <source>
        <dbReference type="Proteomes" id="UP000004208"/>
    </source>
</evidence>
<feature type="transmembrane region" description="Helical" evidence="8">
    <location>
        <begin position="329"/>
        <end position="350"/>
    </location>
</feature>
<feature type="domain" description="Major facilitator superfamily (MFS) profile" evidence="9">
    <location>
        <begin position="28"/>
        <end position="449"/>
    </location>
</feature>
<evidence type="ECO:0000256" key="8">
    <source>
        <dbReference type="SAM" id="Phobius"/>
    </source>
</evidence>
<comment type="caution">
    <text evidence="10">The sequence shown here is derived from an EMBL/GenBank/DDBJ whole genome shotgun (WGS) entry which is preliminary data.</text>
</comment>
<feature type="transmembrane region" description="Helical" evidence="8">
    <location>
        <begin position="65"/>
        <end position="86"/>
    </location>
</feature>
<dbReference type="InterPro" id="IPR003663">
    <property type="entry name" value="Sugar/inositol_transpt"/>
</dbReference>
<keyword evidence="5 8" id="KW-1133">Transmembrane helix</keyword>
<dbReference type="STRING" id="585529.HMPREF0291_10967"/>
<dbReference type="PRINTS" id="PR00171">
    <property type="entry name" value="SUGRTRNSPORT"/>
</dbReference>
<dbReference type="InterPro" id="IPR005828">
    <property type="entry name" value="MFS_sugar_transport-like"/>
</dbReference>
<feature type="transmembrane region" description="Helical" evidence="8">
    <location>
        <begin position="28"/>
        <end position="53"/>
    </location>
</feature>
<dbReference type="PROSITE" id="PS50850">
    <property type="entry name" value="MFS"/>
    <property type="match status" value="1"/>
</dbReference>
<dbReference type="InterPro" id="IPR005829">
    <property type="entry name" value="Sugar_transporter_CS"/>
</dbReference>
<comment type="similarity">
    <text evidence="2 7">Belongs to the major facilitator superfamily. Sugar transporter (TC 2.A.1.1) family.</text>
</comment>
<dbReference type="EMBL" id="ACLJ02000002">
    <property type="protein sequence ID" value="EFK54587.1"/>
    <property type="molecule type" value="Genomic_DNA"/>
</dbReference>
<comment type="subcellular location">
    <subcellularLocation>
        <location evidence="1">Cell membrane</location>
        <topology evidence="1">Multi-pass membrane protein</topology>
    </subcellularLocation>
</comment>
<dbReference type="PROSITE" id="PS00216">
    <property type="entry name" value="SUGAR_TRANSPORT_1"/>
    <property type="match status" value="2"/>
</dbReference>
<evidence type="ECO:0000256" key="5">
    <source>
        <dbReference type="ARBA" id="ARBA00022989"/>
    </source>
</evidence>
<reference evidence="10" key="1">
    <citation type="submission" date="2010-06" db="EMBL/GenBank/DDBJ databases">
        <authorList>
            <person name="Muzny D."/>
            <person name="Qin X."/>
            <person name="Buhay C."/>
            <person name="Dugan-Rocha S."/>
            <person name="Ding Y."/>
            <person name="Chen G."/>
            <person name="Hawes A."/>
            <person name="Holder M."/>
            <person name="Jhangiani S."/>
            <person name="Johnson A."/>
            <person name="Khan Z."/>
            <person name="Li Z."/>
            <person name="Liu W."/>
            <person name="Liu X."/>
            <person name="Perez L."/>
            <person name="Shen H."/>
            <person name="Wang Q."/>
            <person name="Watt J."/>
            <person name="Xi L."/>
            <person name="Xin Y."/>
            <person name="Zhou J."/>
            <person name="Deng J."/>
            <person name="Jiang H."/>
            <person name="Liu Y."/>
            <person name="Qu J."/>
            <person name="Song X.-Z."/>
            <person name="Zhang L."/>
            <person name="Villasana D."/>
            <person name="Johnson A."/>
            <person name="Liu J."/>
            <person name="Liyanage D."/>
            <person name="Lorensuhewa L."/>
            <person name="Robinson T."/>
            <person name="Song A."/>
            <person name="Song B.-B."/>
            <person name="Dinh H."/>
            <person name="Thornton R."/>
            <person name="Coyle M."/>
            <person name="Francisco L."/>
            <person name="Jackson L."/>
            <person name="Javaid M."/>
            <person name="Korchina V."/>
            <person name="Kovar C."/>
            <person name="Mata R."/>
            <person name="Mathew T."/>
            <person name="Ngo R."/>
            <person name="Nguyen L."/>
            <person name="Nguyen N."/>
            <person name="Okwuonu G."/>
            <person name="Ongeri F."/>
            <person name="Pham C."/>
            <person name="Simmons D."/>
            <person name="Wilczek-Boney K."/>
            <person name="Hale W."/>
            <person name="Jakkamsetti A."/>
            <person name="Pham P."/>
            <person name="Ruth R."/>
            <person name="San Lucas F."/>
            <person name="Warren J."/>
            <person name="Zhang J."/>
            <person name="Zhao Z."/>
            <person name="Zhou C."/>
            <person name="Zhu D."/>
            <person name="Lee S."/>
            <person name="Bess C."/>
            <person name="Blankenburg K."/>
            <person name="Forbes L."/>
            <person name="Fu Q."/>
            <person name="Gubbala S."/>
            <person name="Hirani K."/>
            <person name="Jayaseelan J.C."/>
            <person name="Lara F."/>
            <person name="Munidasa M."/>
            <person name="Palculict T."/>
            <person name="Patil S."/>
            <person name="Pu L.-L."/>
            <person name="Saada N."/>
            <person name="Tang L."/>
            <person name="Weissenberger G."/>
            <person name="Zhu Y."/>
            <person name="Hemphill L."/>
            <person name="Shang Y."/>
            <person name="Youmans B."/>
            <person name="Ayvaz T."/>
            <person name="Ross M."/>
            <person name="Santibanez J."/>
            <person name="Aqrawi P."/>
            <person name="Gross S."/>
            <person name="Joshi V."/>
            <person name="Fowler G."/>
            <person name="Nazareth L."/>
            <person name="Reid J."/>
            <person name="Worley K."/>
            <person name="Petrosino J."/>
            <person name="Highlander S."/>
            <person name="Gibbs R."/>
        </authorList>
    </citation>
    <scope>NUCLEOTIDE SEQUENCE [LARGE SCALE GENOMIC DNA]</scope>
    <source>
        <strain evidence="10">ATCC 33030</strain>
    </source>
</reference>
<dbReference type="AlphaFoldDB" id="D7WBV8"/>
<organism evidence="10 11">
    <name type="scientific">Corynebacterium genitalium ATCC 33030</name>
    <dbReference type="NCBI Taxonomy" id="585529"/>
    <lineage>
        <taxon>Bacteria</taxon>
        <taxon>Bacillati</taxon>
        <taxon>Actinomycetota</taxon>
        <taxon>Actinomycetes</taxon>
        <taxon>Mycobacteriales</taxon>
        <taxon>Corynebacteriaceae</taxon>
        <taxon>Corynebacterium</taxon>
    </lineage>
</organism>
<sequence>MWGMTSTEAVSTTSSTASAQQRRYVRTVAAIAAFGGLLFGYDTGVMSGALLFITPEFGMSPAQEGMVTAMLLVGAALGAVSGGAVADKLGRRVTLILGGVLFVAGSVWCALATSPEMLGTARAFLGVAVGAVSIVTPMYISEMVPAAVRGRLVSLNTLMIVVGQLLAYVVNSLLAPSGSWQLMLGAAAVPGAVLAVGMVFLPDTPVWLSRHGRISDARAVASRTGIDTDELAQATREDAEVRAAQQGQWRTLAGSRWMRMTVLVAALLGVTQQISGVNAIVYFAPTMMNNVGVSTQNSVYTSMVIGLVSVVACYIGLQLVDRIGRKRLLLGGLTLNVIFLVLLAVVYRAAEANTSLAMLALAFMALFIASQQAAVSPTTWLLISELVPPQIRGVGMGVAGLALWMANWAVAQFFLPLVDTVGATATFVMFAMCGVAAAGFVKVMVPETVGRTLDSVAGEMKQRFGG</sequence>
<evidence type="ECO:0000313" key="10">
    <source>
        <dbReference type="EMBL" id="EFK54587.1"/>
    </source>
</evidence>
<feature type="transmembrane region" description="Helical" evidence="8">
    <location>
        <begin position="182"/>
        <end position="201"/>
    </location>
</feature>
<evidence type="ECO:0000259" key="9">
    <source>
        <dbReference type="PROSITE" id="PS50850"/>
    </source>
</evidence>
<dbReference type="NCBIfam" id="TIGR00879">
    <property type="entry name" value="SP"/>
    <property type="match status" value="1"/>
</dbReference>
<gene>
    <name evidence="10" type="ORF">HMPREF0291_10967</name>
</gene>
<dbReference type="PROSITE" id="PS00217">
    <property type="entry name" value="SUGAR_TRANSPORT_2"/>
    <property type="match status" value="1"/>
</dbReference>
<evidence type="ECO:0000256" key="1">
    <source>
        <dbReference type="ARBA" id="ARBA00004651"/>
    </source>
</evidence>
<feature type="transmembrane region" description="Helical" evidence="8">
    <location>
        <begin position="152"/>
        <end position="170"/>
    </location>
</feature>
<evidence type="ECO:0000256" key="6">
    <source>
        <dbReference type="ARBA" id="ARBA00023136"/>
    </source>
</evidence>
<feature type="transmembrane region" description="Helical" evidence="8">
    <location>
        <begin position="421"/>
        <end position="441"/>
    </location>
</feature>